<dbReference type="EMBL" id="MNCJ02000320">
    <property type="protein sequence ID" value="KAF5805009.1"/>
    <property type="molecule type" value="Genomic_DNA"/>
</dbReference>
<feature type="region of interest" description="Disordered" evidence="1">
    <location>
        <begin position="1"/>
        <end position="29"/>
    </location>
</feature>
<reference evidence="2" key="1">
    <citation type="journal article" date="2017" name="Nature">
        <title>The sunflower genome provides insights into oil metabolism, flowering and Asterid evolution.</title>
        <authorList>
            <person name="Badouin H."/>
            <person name="Gouzy J."/>
            <person name="Grassa C.J."/>
            <person name="Murat F."/>
            <person name="Staton S.E."/>
            <person name="Cottret L."/>
            <person name="Lelandais-Briere C."/>
            <person name="Owens G.L."/>
            <person name="Carrere S."/>
            <person name="Mayjonade B."/>
            <person name="Legrand L."/>
            <person name="Gill N."/>
            <person name="Kane N.C."/>
            <person name="Bowers J.E."/>
            <person name="Hubner S."/>
            <person name="Bellec A."/>
            <person name="Berard A."/>
            <person name="Berges H."/>
            <person name="Blanchet N."/>
            <person name="Boniface M.C."/>
            <person name="Brunel D."/>
            <person name="Catrice O."/>
            <person name="Chaidir N."/>
            <person name="Claudel C."/>
            <person name="Donnadieu C."/>
            <person name="Faraut T."/>
            <person name="Fievet G."/>
            <person name="Helmstetter N."/>
            <person name="King M."/>
            <person name="Knapp S.J."/>
            <person name="Lai Z."/>
            <person name="Le Paslier M.C."/>
            <person name="Lippi Y."/>
            <person name="Lorenzon L."/>
            <person name="Mandel J.R."/>
            <person name="Marage G."/>
            <person name="Marchand G."/>
            <person name="Marquand E."/>
            <person name="Bret-Mestries E."/>
            <person name="Morien E."/>
            <person name="Nambeesan S."/>
            <person name="Nguyen T."/>
            <person name="Pegot-Espagnet P."/>
            <person name="Pouilly N."/>
            <person name="Raftis F."/>
            <person name="Sallet E."/>
            <person name="Schiex T."/>
            <person name="Thomas J."/>
            <person name="Vandecasteele C."/>
            <person name="Vares D."/>
            <person name="Vear F."/>
            <person name="Vautrin S."/>
            <person name="Crespi M."/>
            <person name="Mangin B."/>
            <person name="Burke J.M."/>
            <person name="Salse J."/>
            <person name="Munos S."/>
            <person name="Vincourt P."/>
            <person name="Rieseberg L.H."/>
            <person name="Langlade N.B."/>
        </authorList>
    </citation>
    <scope>NUCLEOTIDE SEQUENCE</scope>
    <source>
        <tissue evidence="2">Leaves</tissue>
    </source>
</reference>
<sequence length="72" mass="8333">MFTRPLSGTGSGPGAHMHRTDEVWHDDASQEAIENWPDRPFDPPRMCIWALQGYMCMHDSYMYSMSDCFVTM</sequence>
<keyword evidence="3" id="KW-1185">Reference proteome</keyword>
<dbReference type="Gramene" id="mRNA:HanXRQr2_Chr05g0203901">
    <property type="protein sequence ID" value="mRNA:HanXRQr2_Chr05g0203901"/>
    <property type="gene ID" value="HanXRQr2_Chr05g0203901"/>
</dbReference>
<feature type="compositionally biased region" description="Basic and acidic residues" evidence="1">
    <location>
        <begin position="18"/>
        <end position="28"/>
    </location>
</feature>
<evidence type="ECO:0000313" key="2">
    <source>
        <dbReference type="EMBL" id="KAF5805009.1"/>
    </source>
</evidence>
<organism evidence="2 3">
    <name type="scientific">Helianthus annuus</name>
    <name type="common">Common sunflower</name>
    <dbReference type="NCBI Taxonomy" id="4232"/>
    <lineage>
        <taxon>Eukaryota</taxon>
        <taxon>Viridiplantae</taxon>
        <taxon>Streptophyta</taxon>
        <taxon>Embryophyta</taxon>
        <taxon>Tracheophyta</taxon>
        <taxon>Spermatophyta</taxon>
        <taxon>Magnoliopsida</taxon>
        <taxon>eudicotyledons</taxon>
        <taxon>Gunneridae</taxon>
        <taxon>Pentapetalae</taxon>
        <taxon>asterids</taxon>
        <taxon>campanulids</taxon>
        <taxon>Asterales</taxon>
        <taxon>Asteraceae</taxon>
        <taxon>Asteroideae</taxon>
        <taxon>Heliantheae alliance</taxon>
        <taxon>Heliantheae</taxon>
        <taxon>Helianthus</taxon>
    </lineage>
</organism>
<reference evidence="2" key="2">
    <citation type="submission" date="2020-06" db="EMBL/GenBank/DDBJ databases">
        <title>Helianthus annuus Genome sequencing and assembly Release 2.</title>
        <authorList>
            <person name="Gouzy J."/>
            <person name="Langlade N."/>
            <person name="Munos S."/>
        </authorList>
    </citation>
    <scope>NUCLEOTIDE SEQUENCE</scope>
    <source>
        <tissue evidence="2">Leaves</tissue>
    </source>
</reference>
<protein>
    <submittedName>
        <fullName evidence="2">Uncharacterized protein</fullName>
    </submittedName>
</protein>
<dbReference type="Proteomes" id="UP000215914">
    <property type="component" value="Unassembled WGS sequence"/>
</dbReference>
<name>A0A9K3NLT8_HELAN</name>
<evidence type="ECO:0000256" key="1">
    <source>
        <dbReference type="SAM" id="MobiDB-lite"/>
    </source>
</evidence>
<dbReference type="AlphaFoldDB" id="A0A9K3NLT8"/>
<evidence type="ECO:0000313" key="3">
    <source>
        <dbReference type="Proteomes" id="UP000215914"/>
    </source>
</evidence>
<proteinExistence type="predicted"/>
<comment type="caution">
    <text evidence="2">The sequence shown here is derived from an EMBL/GenBank/DDBJ whole genome shotgun (WGS) entry which is preliminary data.</text>
</comment>
<accession>A0A9K3NLT8</accession>
<gene>
    <name evidence="2" type="ORF">HanXRQr2_Chr05g0203901</name>
</gene>